<feature type="non-terminal residue" evidence="3">
    <location>
        <position position="1"/>
    </location>
</feature>
<evidence type="ECO:0000256" key="1">
    <source>
        <dbReference type="SAM" id="MobiDB-lite"/>
    </source>
</evidence>
<dbReference type="InterPro" id="IPR041249">
    <property type="entry name" value="HEPN_DZIP3"/>
</dbReference>
<sequence>MATPAQTRYTRCGYVLGDVLTDIMRAYMMFSKIPFDTIEQTIMGDSRFRKHKIKQNEIRKLQTLTTHGFADFDITLMFKIAIYQSFAMIIPGKPTRGWDKFPQEQDNTMGDNIVRIKVCRNELYHNPNTTLSEGEFSKMFKKYIDIGRRADEHLRVNNNHYTCRIENYKTCSLDKEMENKFKAEIEGFKRELVALNPRPDTIARTYATKETQTQIENIRANELYDCTSPAILTITGITNADENIDKLNNAKDSFSTENIQLIKVKKGSLVLFLMIRNRLFEDAKMMERELDQFVKYLFLTADLHCGQNPYCAMFLELEEEDTDTEDSDTEDDLVLQVEIKHRAFETDESLSQNINQFISNVVKSVNGKPNTCHDEVTAIFEIVNYDSPYDQISDVQYLGHGISSIKQNVSSTSIAQLNKCDTSEKKKDNKKSKTLQPVNTDPENQQPQLYETTRSLSCP</sequence>
<dbReference type="AlphaFoldDB" id="A0A8B6EBM0"/>
<evidence type="ECO:0000259" key="2">
    <source>
        <dbReference type="Pfam" id="PF18738"/>
    </source>
</evidence>
<proteinExistence type="predicted"/>
<dbReference type="OrthoDB" id="6150335at2759"/>
<feature type="region of interest" description="Disordered" evidence="1">
    <location>
        <begin position="420"/>
        <end position="459"/>
    </location>
</feature>
<keyword evidence="4" id="KW-1185">Reference proteome</keyword>
<accession>A0A8B6EBM0</accession>
<feature type="domain" description="DZIP3-like HEPN" evidence="2">
    <location>
        <begin position="49"/>
        <end position="179"/>
    </location>
</feature>
<gene>
    <name evidence="3" type="ORF">MGAL_10B023836</name>
</gene>
<name>A0A8B6EBM0_MYTGA</name>
<feature type="compositionally biased region" description="Polar residues" evidence="1">
    <location>
        <begin position="435"/>
        <end position="459"/>
    </location>
</feature>
<dbReference type="Pfam" id="PF18738">
    <property type="entry name" value="HEPN_DZIP3"/>
    <property type="match status" value="1"/>
</dbReference>
<reference evidence="3" key="1">
    <citation type="submission" date="2018-11" db="EMBL/GenBank/DDBJ databases">
        <authorList>
            <person name="Alioto T."/>
            <person name="Alioto T."/>
        </authorList>
    </citation>
    <scope>NUCLEOTIDE SEQUENCE</scope>
</reference>
<evidence type="ECO:0000313" key="3">
    <source>
        <dbReference type="EMBL" id="VDI31776.1"/>
    </source>
</evidence>
<dbReference type="EMBL" id="UYJE01004828">
    <property type="protein sequence ID" value="VDI31776.1"/>
    <property type="molecule type" value="Genomic_DNA"/>
</dbReference>
<evidence type="ECO:0000313" key="4">
    <source>
        <dbReference type="Proteomes" id="UP000596742"/>
    </source>
</evidence>
<protein>
    <recommendedName>
        <fullName evidence="2">DZIP3-like HEPN domain-containing protein</fullName>
    </recommendedName>
</protein>
<comment type="caution">
    <text evidence="3">The sequence shown here is derived from an EMBL/GenBank/DDBJ whole genome shotgun (WGS) entry which is preliminary data.</text>
</comment>
<dbReference type="Proteomes" id="UP000596742">
    <property type="component" value="Unassembled WGS sequence"/>
</dbReference>
<organism evidence="3 4">
    <name type="scientific">Mytilus galloprovincialis</name>
    <name type="common">Mediterranean mussel</name>
    <dbReference type="NCBI Taxonomy" id="29158"/>
    <lineage>
        <taxon>Eukaryota</taxon>
        <taxon>Metazoa</taxon>
        <taxon>Spiralia</taxon>
        <taxon>Lophotrochozoa</taxon>
        <taxon>Mollusca</taxon>
        <taxon>Bivalvia</taxon>
        <taxon>Autobranchia</taxon>
        <taxon>Pteriomorphia</taxon>
        <taxon>Mytilida</taxon>
        <taxon>Mytiloidea</taxon>
        <taxon>Mytilidae</taxon>
        <taxon>Mytilinae</taxon>
        <taxon>Mytilus</taxon>
    </lineage>
</organism>